<dbReference type="FunFam" id="3.90.70.10:FF:000096">
    <property type="entry name" value="Cathepsin B-like cysteine protease"/>
    <property type="match status" value="1"/>
</dbReference>
<keyword evidence="9" id="KW-1015">Disulfide bond</keyword>
<feature type="domain" description="Peptidase C1A papain C-terminal" evidence="11">
    <location>
        <begin position="113"/>
        <end position="336"/>
    </location>
</feature>
<comment type="caution">
    <text evidence="12">The sequence shown here is derived from an EMBL/GenBank/DDBJ whole genome shotgun (WGS) entry which is preliminary data.</text>
</comment>
<dbReference type="VEuPathDB" id="GiardiaDB:QR46_2631"/>
<dbReference type="AlphaFoldDB" id="V6TI71"/>
<keyword evidence="7" id="KW-0788">Thiol protease</keyword>
<dbReference type="CDD" id="cd02620">
    <property type="entry name" value="Peptidase_C1A_CathepsinB"/>
    <property type="match status" value="1"/>
</dbReference>
<dbReference type="Gene3D" id="3.90.70.10">
    <property type="entry name" value="Cysteine proteinases"/>
    <property type="match status" value="1"/>
</dbReference>
<proteinExistence type="inferred from homology"/>
<accession>V6TI71</accession>
<dbReference type="InterPro" id="IPR038765">
    <property type="entry name" value="Papain-like_cys_pep_sf"/>
</dbReference>
<keyword evidence="4" id="KW-0645">Protease</keyword>
<keyword evidence="6" id="KW-0378">Hydrolase</keyword>
<dbReference type="InterPro" id="IPR000169">
    <property type="entry name" value="Pept_cys_AS"/>
</dbReference>
<dbReference type="VEuPathDB" id="GiardiaDB:GL50803_0015564"/>
<evidence type="ECO:0000256" key="3">
    <source>
        <dbReference type="ARBA" id="ARBA00022554"/>
    </source>
</evidence>
<dbReference type="VEuPathDB" id="GiardiaDB:GL50581_2036"/>
<comment type="similarity">
    <text evidence="2">Belongs to the peptidase C1 family.</text>
</comment>
<dbReference type="InterPro" id="IPR013128">
    <property type="entry name" value="Peptidase_C1A"/>
</dbReference>
<gene>
    <name evidence="12" type="ORF">DHA2_150628</name>
</gene>
<dbReference type="SMART" id="SM00645">
    <property type="entry name" value="Pept_C1"/>
    <property type="match status" value="1"/>
</dbReference>
<evidence type="ECO:0000259" key="11">
    <source>
        <dbReference type="SMART" id="SM00645"/>
    </source>
</evidence>
<evidence type="ECO:0000256" key="6">
    <source>
        <dbReference type="ARBA" id="ARBA00022801"/>
    </source>
</evidence>
<comment type="subcellular location">
    <subcellularLocation>
        <location evidence="1">Vacuole</location>
    </subcellularLocation>
</comment>
<evidence type="ECO:0000256" key="8">
    <source>
        <dbReference type="ARBA" id="ARBA00023145"/>
    </source>
</evidence>
<dbReference type="PANTHER" id="PTHR12411">
    <property type="entry name" value="CYSTEINE PROTEASE FAMILY C1-RELATED"/>
    <property type="match status" value="1"/>
</dbReference>
<protein>
    <submittedName>
        <fullName evidence="12">Cathepsin B-like cysteine proteinase</fullName>
    </submittedName>
</protein>
<comment type="function">
    <text evidence="10">Thiol protease which is required for parasite excystation and invasion of the proximal small intestine of the human host.</text>
</comment>
<dbReference type="PROSITE" id="PS00639">
    <property type="entry name" value="THIOL_PROTEASE_HIS"/>
    <property type="match status" value="1"/>
</dbReference>
<dbReference type="GO" id="GO:0005773">
    <property type="term" value="C:vacuole"/>
    <property type="evidence" value="ECO:0007669"/>
    <property type="project" value="UniProtKB-SubCell"/>
</dbReference>
<evidence type="ECO:0000256" key="2">
    <source>
        <dbReference type="ARBA" id="ARBA00008455"/>
    </source>
</evidence>
<organism evidence="12 13">
    <name type="scientific">Giardia intestinalis</name>
    <name type="common">Giardia lamblia</name>
    <dbReference type="NCBI Taxonomy" id="5741"/>
    <lineage>
        <taxon>Eukaryota</taxon>
        <taxon>Metamonada</taxon>
        <taxon>Diplomonadida</taxon>
        <taxon>Hexamitidae</taxon>
        <taxon>Giardiinae</taxon>
        <taxon>Giardia</taxon>
    </lineage>
</organism>
<evidence type="ECO:0000313" key="13">
    <source>
        <dbReference type="Proteomes" id="UP000018320"/>
    </source>
</evidence>
<dbReference type="SUPFAM" id="SSF54001">
    <property type="entry name" value="Cysteine proteinases"/>
    <property type="match status" value="1"/>
</dbReference>
<evidence type="ECO:0000256" key="5">
    <source>
        <dbReference type="ARBA" id="ARBA00022729"/>
    </source>
</evidence>
<keyword evidence="8" id="KW-0865">Zymogen</keyword>
<name>V6TI71_GIAIN</name>
<dbReference type="GO" id="GO:0006508">
    <property type="term" value="P:proteolysis"/>
    <property type="evidence" value="ECO:0007669"/>
    <property type="project" value="UniProtKB-KW"/>
</dbReference>
<evidence type="ECO:0000256" key="7">
    <source>
        <dbReference type="ARBA" id="ARBA00022807"/>
    </source>
</evidence>
<dbReference type="EMBL" id="AHGT01000014">
    <property type="protein sequence ID" value="ESU38354.1"/>
    <property type="molecule type" value="Genomic_DNA"/>
</dbReference>
<sequence length="341" mass="37931">MLVSWSDSTMRAGILWWRCRSRDRRMYSPERVSFKMLSVITYLLAGLGVALSKPLLSRRELQEIRALQPSWTAGISDRLVGLSEDDLRAMFPRHGQPTRPSAECPRAEPSGPIPDAFDLREEYPQCITPVYDQGYCGACWAFSATGAFGDRRCMQGLDLVGVPYSQQYTVSCDDLDLGCAGGTSFNVWTFLTEHGTTTLECVRYTDADKDLSSPCPALCDDGSEIQLVKADGCLDYSGNVTAIMQTLANDGPVQATMSVYRDFLYYRGGVYKHVYGIQISSHAVEIIGYGTTDDEERIPYWIVKNSLGPNWGEEGYFNIVRGSNECDIESAVYSGLFLSFK</sequence>
<evidence type="ECO:0000256" key="4">
    <source>
        <dbReference type="ARBA" id="ARBA00022670"/>
    </source>
</evidence>
<dbReference type="MEROPS" id="C01.094"/>
<keyword evidence="5" id="KW-0732">Signal</keyword>
<evidence type="ECO:0000256" key="9">
    <source>
        <dbReference type="ARBA" id="ARBA00023157"/>
    </source>
</evidence>
<evidence type="ECO:0000256" key="10">
    <source>
        <dbReference type="ARBA" id="ARBA00060028"/>
    </source>
</evidence>
<reference evidence="13" key="1">
    <citation type="submission" date="2012-02" db="EMBL/GenBank/DDBJ databases">
        <title>Genome sequencing of Giardia lamblia Genotypes A2 and B isolates (DH and GS) and comparative analysis with the genomes of Genotypes A1 and E (WB and Pig).</title>
        <authorList>
            <person name="Adam R."/>
            <person name="Dahlstrom E."/>
            <person name="Martens C."/>
            <person name="Bruno D."/>
            <person name="Barbian K."/>
            <person name="Porcella S.F."/>
            <person name="Nash T."/>
        </authorList>
    </citation>
    <scope>NUCLEOTIDE SEQUENCE</scope>
    <source>
        <strain evidence="13">DH</strain>
    </source>
</reference>
<dbReference type="Pfam" id="PF00112">
    <property type="entry name" value="Peptidase_C1"/>
    <property type="match status" value="1"/>
</dbReference>
<dbReference type="InterPro" id="IPR025660">
    <property type="entry name" value="Pept_his_AS"/>
</dbReference>
<dbReference type="PRINTS" id="PR00705">
    <property type="entry name" value="PAPAIN"/>
</dbReference>
<dbReference type="GO" id="GO:0008234">
    <property type="term" value="F:cysteine-type peptidase activity"/>
    <property type="evidence" value="ECO:0007669"/>
    <property type="project" value="UniProtKB-KW"/>
</dbReference>
<keyword evidence="3" id="KW-0926">Vacuole</keyword>
<dbReference type="Proteomes" id="UP000018320">
    <property type="component" value="Unassembled WGS sequence"/>
</dbReference>
<dbReference type="VEuPathDB" id="GiardiaDB:DHA2_150628"/>
<evidence type="ECO:0000313" key="12">
    <source>
        <dbReference type="EMBL" id="ESU38354.1"/>
    </source>
</evidence>
<dbReference type="InterPro" id="IPR000668">
    <property type="entry name" value="Peptidase_C1A_C"/>
</dbReference>
<evidence type="ECO:0000256" key="1">
    <source>
        <dbReference type="ARBA" id="ARBA00004116"/>
    </source>
</evidence>
<dbReference type="PROSITE" id="PS00139">
    <property type="entry name" value="THIOL_PROTEASE_CYS"/>
    <property type="match status" value="1"/>
</dbReference>
<reference evidence="12 13" key="2">
    <citation type="journal article" date="2013" name="Genome Biol. Evol.">
        <title>Genome sequencing of Giardia lamblia genotypes A2 and B isolates (DH and GS) and comparative analysis with the genomes of genotypes A1 and E (WB and Pig).</title>
        <authorList>
            <person name="Adam R.D."/>
            <person name="Dahlstrom E.W."/>
            <person name="Martens C.A."/>
            <person name="Bruno D.P."/>
            <person name="Barbian K.D."/>
            <person name="Ricklefs S.M."/>
            <person name="Hernandez M.M."/>
            <person name="Narla N.P."/>
            <person name="Patel R.B."/>
            <person name="Porcella S.F."/>
            <person name="Nash T.E."/>
        </authorList>
    </citation>
    <scope>NUCLEOTIDE SEQUENCE [LARGE SCALE GENOMIC DNA]</scope>
    <source>
        <strain evidence="12 13">DH</strain>
    </source>
</reference>